<dbReference type="Pfam" id="PF07690">
    <property type="entry name" value="MFS_1"/>
    <property type="match status" value="1"/>
</dbReference>
<feature type="transmembrane region" description="Helical" evidence="5">
    <location>
        <begin position="355"/>
        <end position="374"/>
    </location>
</feature>
<evidence type="ECO:0000313" key="8">
    <source>
        <dbReference type="Proteomes" id="UP000249081"/>
    </source>
</evidence>
<feature type="transmembrane region" description="Helical" evidence="5">
    <location>
        <begin position="263"/>
        <end position="285"/>
    </location>
</feature>
<evidence type="ECO:0000259" key="6">
    <source>
        <dbReference type="PROSITE" id="PS50850"/>
    </source>
</evidence>
<dbReference type="SUPFAM" id="SSF103473">
    <property type="entry name" value="MFS general substrate transporter"/>
    <property type="match status" value="1"/>
</dbReference>
<dbReference type="InterPro" id="IPR036259">
    <property type="entry name" value="MFS_trans_sf"/>
</dbReference>
<dbReference type="InterPro" id="IPR011701">
    <property type="entry name" value="MFS"/>
</dbReference>
<feature type="transmembrane region" description="Helical" evidence="5">
    <location>
        <begin position="386"/>
        <end position="404"/>
    </location>
</feature>
<keyword evidence="2 5" id="KW-0812">Transmembrane</keyword>
<reference evidence="8" key="1">
    <citation type="submission" date="2018-04" db="EMBL/GenBank/DDBJ databases">
        <authorList>
            <person name="Cornet L."/>
        </authorList>
    </citation>
    <scope>NUCLEOTIDE SEQUENCE [LARGE SCALE GENOMIC DNA]</scope>
</reference>
<feature type="transmembrane region" description="Helical" evidence="5">
    <location>
        <begin position="237"/>
        <end position="257"/>
    </location>
</feature>
<reference evidence="7 8" key="2">
    <citation type="submission" date="2018-06" db="EMBL/GenBank/DDBJ databases">
        <title>Metagenomic assembly of (sub)arctic Cyanobacteria and their associated microbiome from non-axenic cultures.</title>
        <authorList>
            <person name="Baurain D."/>
        </authorList>
    </citation>
    <scope>NUCLEOTIDE SEQUENCE [LARGE SCALE GENOMIC DNA]</scope>
    <source>
        <strain evidence="7">ULC041bin1</strain>
    </source>
</reference>
<evidence type="ECO:0000256" key="5">
    <source>
        <dbReference type="SAM" id="Phobius"/>
    </source>
</evidence>
<feature type="transmembrane region" description="Helical" evidence="5">
    <location>
        <begin position="186"/>
        <end position="205"/>
    </location>
</feature>
<dbReference type="GO" id="GO:0005886">
    <property type="term" value="C:plasma membrane"/>
    <property type="evidence" value="ECO:0007669"/>
    <property type="project" value="UniProtKB-SubCell"/>
</dbReference>
<feature type="transmembrane region" description="Helical" evidence="5">
    <location>
        <begin position="321"/>
        <end position="343"/>
    </location>
</feature>
<evidence type="ECO:0000256" key="4">
    <source>
        <dbReference type="ARBA" id="ARBA00023136"/>
    </source>
</evidence>
<dbReference type="PANTHER" id="PTHR23531">
    <property type="entry name" value="QUINOLENE RESISTANCE PROTEIN NORA"/>
    <property type="match status" value="1"/>
</dbReference>
<accession>A0A2W4YAG6</accession>
<dbReference type="Proteomes" id="UP000249081">
    <property type="component" value="Unassembled WGS sequence"/>
</dbReference>
<name>A0A2W4YAG6_9CYAN</name>
<dbReference type="AlphaFoldDB" id="A0A2W4YAG6"/>
<dbReference type="InterPro" id="IPR052714">
    <property type="entry name" value="MFS_Exporter"/>
</dbReference>
<evidence type="ECO:0000313" key="7">
    <source>
        <dbReference type="EMBL" id="PZO44411.1"/>
    </source>
</evidence>
<feature type="transmembrane region" description="Helical" evidence="5">
    <location>
        <begin position="121"/>
        <end position="146"/>
    </location>
</feature>
<dbReference type="PROSITE" id="PS50850">
    <property type="entry name" value="MFS"/>
    <property type="match status" value="1"/>
</dbReference>
<dbReference type="CDD" id="cd17489">
    <property type="entry name" value="MFS_YfcJ_like"/>
    <property type="match status" value="1"/>
</dbReference>
<dbReference type="InterPro" id="IPR020846">
    <property type="entry name" value="MFS_dom"/>
</dbReference>
<dbReference type="Gene3D" id="1.20.1250.20">
    <property type="entry name" value="MFS general substrate transporter like domains"/>
    <property type="match status" value="2"/>
</dbReference>
<feature type="transmembrane region" description="Helical" evidence="5">
    <location>
        <begin position="158"/>
        <end position="180"/>
    </location>
</feature>
<feature type="transmembrane region" description="Helical" evidence="5">
    <location>
        <begin position="297"/>
        <end position="315"/>
    </location>
</feature>
<dbReference type="GO" id="GO:0022857">
    <property type="term" value="F:transmembrane transporter activity"/>
    <property type="evidence" value="ECO:0007669"/>
    <property type="project" value="InterPro"/>
</dbReference>
<evidence type="ECO:0000256" key="2">
    <source>
        <dbReference type="ARBA" id="ARBA00022692"/>
    </source>
</evidence>
<sequence length="438" mass="46225">MTIFSTFSPSVRNNLTVLFAAGLCFWAGLAGLLPTLPLFIETLGGSGQQIGIVMASFAIGLLVARPYLSRLSDERGRKVVLLVGLSAIAVAPFGYLLVQFLPRAIVPLTIAGYTLNLDTSILAMIGIRAFHGLSIAAFVVAYSALVLDLAPPANRGELIGYMTLVNPIGLALGPALGSFLYEARGFTTAFLAMGLLGIVGLLLLARLHEPYQPRSDDDAPPKAFWGQLWSGRVRTPAIILLLVGLAFGTLSTFVPLYVREAGLALNVGLIYTASAAASFMSRLVAGRASDRYGRGRFITVSLLLYSVGMGIFWLAESAPMFLLAGFVQGFAGGTLIPMIAALMGDRSSPSDRGRTFGLAMVGFDVGIALAGPIFGTIADQLSYRGIFGLSGVMTLIGLVIFATANSKDLSHSLRFALGHGRDVYAIDLPSQPQPSQVS</sequence>
<dbReference type="PANTHER" id="PTHR23531:SF1">
    <property type="entry name" value="QUINOLENE RESISTANCE PROTEIN NORA"/>
    <property type="match status" value="1"/>
</dbReference>
<feature type="transmembrane region" description="Helical" evidence="5">
    <location>
        <begin position="80"/>
        <end position="101"/>
    </location>
</feature>
<comment type="caution">
    <text evidence="7">The sequence shown here is derived from an EMBL/GenBank/DDBJ whole genome shotgun (WGS) entry which is preliminary data.</text>
</comment>
<evidence type="ECO:0000256" key="3">
    <source>
        <dbReference type="ARBA" id="ARBA00022989"/>
    </source>
</evidence>
<proteinExistence type="predicted"/>
<protein>
    <submittedName>
        <fullName evidence="7">MFS transporter</fullName>
    </submittedName>
</protein>
<keyword evidence="4 5" id="KW-0472">Membrane</keyword>
<gene>
    <name evidence="7" type="ORF">DCF17_04075</name>
</gene>
<evidence type="ECO:0000256" key="1">
    <source>
        <dbReference type="ARBA" id="ARBA00004651"/>
    </source>
</evidence>
<keyword evidence="3 5" id="KW-1133">Transmembrane helix</keyword>
<feature type="domain" description="Major facilitator superfamily (MFS) profile" evidence="6">
    <location>
        <begin position="14"/>
        <end position="409"/>
    </location>
</feature>
<comment type="subcellular location">
    <subcellularLocation>
        <location evidence="1">Cell membrane</location>
        <topology evidence="1">Multi-pass membrane protein</topology>
    </subcellularLocation>
</comment>
<feature type="transmembrane region" description="Helical" evidence="5">
    <location>
        <begin position="46"/>
        <end position="68"/>
    </location>
</feature>
<dbReference type="EMBL" id="QBMN01000017">
    <property type="protein sequence ID" value="PZO44411.1"/>
    <property type="molecule type" value="Genomic_DNA"/>
</dbReference>
<organism evidence="7 8">
    <name type="scientific">Shackletoniella antarctica</name>
    <dbReference type="NCBI Taxonomy" id="268115"/>
    <lineage>
        <taxon>Bacteria</taxon>
        <taxon>Bacillati</taxon>
        <taxon>Cyanobacteriota</taxon>
        <taxon>Cyanophyceae</taxon>
        <taxon>Oculatellales</taxon>
        <taxon>Oculatellaceae</taxon>
        <taxon>Shackletoniella</taxon>
    </lineage>
</organism>